<comment type="caution">
    <text evidence="6">The sequence shown here is derived from an EMBL/GenBank/DDBJ whole genome shotgun (WGS) entry which is preliminary data.</text>
</comment>
<dbReference type="InterPro" id="IPR013105">
    <property type="entry name" value="TPR_2"/>
</dbReference>
<accession>A0ABQ0JSE5</accession>
<dbReference type="Gene3D" id="1.25.40.10">
    <property type="entry name" value="Tetratricopeptide repeat domain"/>
    <property type="match status" value="1"/>
</dbReference>
<dbReference type="Proteomes" id="UP000032309">
    <property type="component" value="Unassembled WGS sequence"/>
</dbReference>
<evidence type="ECO:0000256" key="4">
    <source>
        <dbReference type="SAM" id="Phobius"/>
    </source>
</evidence>
<evidence type="ECO:0008006" key="8">
    <source>
        <dbReference type="Google" id="ProtNLM"/>
    </source>
</evidence>
<feature type="repeat" description="TPR" evidence="3">
    <location>
        <begin position="92"/>
        <end position="125"/>
    </location>
</feature>
<protein>
    <recommendedName>
        <fullName evidence="8">Tetratricopeptide repeat protein</fullName>
    </recommendedName>
</protein>
<feature type="signal peptide" evidence="5">
    <location>
        <begin position="1"/>
        <end position="23"/>
    </location>
</feature>
<sequence>MKIRFFVPFFFILFFSLCSVQIANCGLPKSEIRNPKSEISRDVAVKLFTDANEKYQLAAKFIAAKNIQEADQKLKEAASHYEAILAGGFKNGQIYYNLGNTYYRQGELGKAILNYRRAGQLMPRNADLNANLRLAKGSTEDKELSNEIPIAVRRIFFWFFFLNQNELAIIAIFLYGILMTLLFFLITLKYTWFRKIIIGFSAGLFVVVVSLGIKVYLEQGVNRGVIIATKCEVRYGPGEEYETKFEIHNGAECVIEDVKDEWYRVYVNIGVKQDAASKTGTEEKVSKEVRRGWLQKKYVEVI</sequence>
<keyword evidence="4" id="KW-1133">Transmembrane helix</keyword>
<feature type="chain" id="PRO_5046140271" description="Tetratricopeptide repeat protein" evidence="5">
    <location>
        <begin position="24"/>
        <end position="302"/>
    </location>
</feature>
<feature type="transmembrane region" description="Helical" evidence="4">
    <location>
        <begin position="167"/>
        <end position="185"/>
    </location>
</feature>
<keyword evidence="5" id="KW-0732">Signal</keyword>
<evidence type="ECO:0000313" key="7">
    <source>
        <dbReference type="Proteomes" id="UP000032309"/>
    </source>
</evidence>
<keyword evidence="4" id="KW-0472">Membrane</keyword>
<keyword evidence="4" id="KW-0812">Transmembrane</keyword>
<evidence type="ECO:0000256" key="1">
    <source>
        <dbReference type="ARBA" id="ARBA00022737"/>
    </source>
</evidence>
<dbReference type="SUPFAM" id="SSF48452">
    <property type="entry name" value="TPR-like"/>
    <property type="match status" value="1"/>
</dbReference>
<dbReference type="SMART" id="SM00028">
    <property type="entry name" value="TPR"/>
    <property type="match status" value="1"/>
</dbReference>
<dbReference type="Pfam" id="PF07719">
    <property type="entry name" value="TPR_2"/>
    <property type="match status" value="1"/>
</dbReference>
<dbReference type="PROSITE" id="PS50005">
    <property type="entry name" value="TPR"/>
    <property type="match status" value="1"/>
</dbReference>
<keyword evidence="7" id="KW-1185">Reference proteome</keyword>
<reference evidence="7" key="1">
    <citation type="journal article" date="2015" name="Genome Announc.">
        <title>Draft Genome Sequence of an Anaerobic Ammonium-Oxidizing Bacterium, "Candidatus Brocadia sinica".</title>
        <authorList>
            <person name="Oshiki M."/>
            <person name="Shinyako-Hata K."/>
            <person name="Satoh H."/>
            <person name="Okabe S."/>
        </authorList>
    </citation>
    <scope>NUCLEOTIDE SEQUENCE [LARGE SCALE GENOMIC DNA]</scope>
    <source>
        <strain evidence="7">JPN1</strain>
    </source>
</reference>
<organism evidence="6 7">
    <name type="scientific">Candidatus Brocadia sinica JPN1</name>
    <dbReference type="NCBI Taxonomy" id="1197129"/>
    <lineage>
        <taxon>Bacteria</taxon>
        <taxon>Pseudomonadati</taxon>
        <taxon>Planctomycetota</taxon>
        <taxon>Candidatus Brocadiia</taxon>
        <taxon>Candidatus Brocadiales</taxon>
        <taxon>Candidatus Brocadiaceae</taxon>
        <taxon>Candidatus Brocadia</taxon>
    </lineage>
</organism>
<gene>
    <name evidence="6" type="ORF">BROSI_A0147</name>
</gene>
<keyword evidence="2 3" id="KW-0802">TPR repeat</keyword>
<evidence type="ECO:0000313" key="6">
    <source>
        <dbReference type="EMBL" id="GAN31646.1"/>
    </source>
</evidence>
<evidence type="ECO:0000256" key="2">
    <source>
        <dbReference type="ARBA" id="ARBA00022803"/>
    </source>
</evidence>
<evidence type="ECO:0000256" key="3">
    <source>
        <dbReference type="PROSITE-ProRule" id="PRU00339"/>
    </source>
</evidence>
<keyword evidence="1" id="KW-0677">Repeat</keyword>
<dbReference type="InterPro" id="IPR011990">
    <property type="entry name" value="TPR-like_helical_dom_sf"/>
</dbReference>
<dbReference type="EMBL" id="BAFN01000001">
    <property type="protein sequence ID" value="GAN31646.1"/>
    <property type="molecule type" value="Genomic_DNA"/>
</dbReference>
<proteinExistence type="predicted"/>
<feature type="transmembrane region" description="Helical" evidence="4">
    <location>
        <begin position="197"/>
        <end position="217"/>
    </location>
</feature>
<evidence type="ECO:0000256" key="5">
    <source>
        <dbReference type="SAM" id="SignalP"/>
    </source>
</evidence>
<dbReference type="InterPro" id="IPR019734">
    <property type="entry name" value="TPR_rpt"/>
</dbReference>
<name>A0ABQ0JSE5_9BACT</name>
<dbReference type="PROSITE" id="PS50293">
    <property type="entry name" value="TPR_REGION"/>
    <property type="match status" value="1"/>
</dbReference>
<dbReference type="RefSeq" id="WP_052561429.1">
    <property type="nucleotide sequence ID" value="NZ_BAFN01000001.1"/>
</dbReference>